<evidence type="ECO:0000313" key="1">
    <source>
        <dbReference type="EMBL" id="TCC47495.1"/>
    </source>
</evidence>
<dbReference type="OrthoDB" id="3825317at2"/>
<sequence>MSLASQSMVLVTAIRLANGHDDLDGVTTVRWEGNAGPEESSIGDLVVWIARSRGHAYLQWPSGQRGPRLQVANQRTRRSVRSGLTADGSDGLLSLPRF</sequence>
<proteinExistence type="predicted"/>
<protein>
    <recommendedName>
        <fullName evidence="3">DUF3892 domain-containing protein</fullName>
    </recommendedName>
</protein>
<accession>A0A4R0JYM4</accession>
<organism evidence="1 2">
    <name type="scientific">Kribbella capetownensis</name>
    <dbReference type="NCBI Taxonomy" id="1572659"/>
    <lineage>
        <taxon>Bacteria</taxon>
        <taxon>Bacillati</taxon>
        <taxon>Actinomycetota</taxon>
        <taxon>Actinomycetes</taxon>
        <taxon>Propionibacteriales</taxon>
        <taxon>Kribbellaceae</taxon>
        <taxon>Kribbella</taxon>
    </lineage>
</organism>
<dbReference type="AlphaFoldDB" id="A0A4R0JYM4"/>
<dbReference type="Proteomes" id="UP000293342">
    <property type="component" value="Unassembled WGS sequence"/>
</dbReference>
<reference evidence="1 2" key="1">
    <citation type="submission" date="2019-02" db="EMBL/GenBank/DDBJ databases">
        <title>Kribbella capetownensis sp. nov. and Kribbella speibonae sp. nov., isolated from soil.</title>
        <authorList>
            <person name="Curtis S.M."/>
            <person name="Norton I."/>
            <person name="Everest G.J."/>
            <person name="Meyers P.R."/>
        </authorList>
    </citation>
    <scope>NUCLEOTIDE SEQUENCE [LARGE SCALE GENOMIC DNA]</scope>
    <source>
        <strain evidence="1 2">YM53</strain>
    </source>
</reference>
<dbReference type="EMBL" id="SJKD01000005">
    <property type="protein sequence ID" value="TCC47495.1"/>
    <property type="molecule type" value="Genomic_DNA"/>
</dbReference>
<name>A0A4R0JYM4_9ACTN</name>
<dbReference type="RefSeq" id="WP_131515566.1">
    <property type="nucleotide sequence ID" value="NZ_SJKD01000005.1"/>
</dbReference>
<evidence type="ECO:0008006" key="3">
    <source>
        <dbReference type="Google" id="ProtNLM"/>
    </source>
</evidence>
<keyword evidence="2" id="KW-1185">Reference proteome</keyword>
<comment type="caution">
    <text evidence="1">The sequence shown here is derived from an EMBL/GenBank/DDBJ whole genome shotgun (WGS) entry which is preliminary data.</text>
</comment>
<evidence type="ECO:0000313" key="2">
    <source>
        <dbReference type="Proteomes" id="UP000293342"/>
    </source>
</evidence>
<gene>
    <name evidence="1" type="ORF">E0H75_22200</name>
</gene>